<evidence type="ECO:0000256" key="1">
    <source>
        <dbReference type="ARBA" id="ARBA00009437"/>
    </source>
</evidence>
<dbReference type="CDD" id="cd08422">
    <property type="entry name" value="PBP2_CrgA_like"/>
    <property type="match status" value="1"/>
</dbReference>
<dbReference type="Pfam" id="PF03466">
    <property type="entry name" value="LysR_substrate"/>
    <property type="match status" value="1"/>
</dbReference>
<feature type="domain" description="HTH lysR-type" evidence="5">
    <location>
        <begin position="1"/>
        <end position="63"/>
    </location>
</feature>
<keyword evidence="2" id="KW-0805">Transcription regulation</keyword>
<dbReference type="PANTHER" id="PTHR30537">
    <property type="entry name" value="HTH-TYPE TRANSCRIPTIONAL REGULATOR"/>
    <property type="match status" value="1"/>
</dbReference>
<dbReference type="InterPro" id="IPR000847">
    <property type="entry name" value="LysR_HTH_N"/>
</dbReference>
<dbReference type="Pfam" id="PF00126">
    <property type="entry name" value="HTH_1"/>
    <property type="match status" value="1"/>
</dbReference>
<dbReference type="PROSITE" id="PS50931">
    <property type="entry name" value="HTH_LYSR"/>
    <property type="match status" value="1"/>
</dbReference>
<keyword evidence="4" id="KW-0804">Transcription</keyword>
<comment type="similarity">
    <text evidence="1">Belongs to the LysR transcriptional regulatory family.</text>
</comment>
<evidence type="ECO:0000313" key="6">
    <source>
        <dbReference type="EMBL" id="SQA63377.1"/>
    </source>
</evidence>
<dbReference type="GO" id="GO:0003700">
    <property type="term" value="F:DNA-binding transcription factor activity"/>
    <property type="evidence" value="ECO:0007669"/>
    <property type="project" value="InterPro"/>
</dbReference>
<dbReference type="InterPro" id="IPR058163">
    <property type="entry name" value="LysR-type_TF_proteobact-type"/>
</dbReference>
<proteinExistence type="inferred from homology"/>
<dbReference type="GO" id="GO:0003677">
    <property type="term" value="F:DNA binding"/>
    <property type="evidence" value="ECO:0007669"/>
    <property type="project" value="UniProtKB-KW"/>
</dbReference>
<reference evidence="6 7" key="1">
    <citation type="submission" date="2018-06" db="EMBL/GenBank/DDBJ databases">
        <authorList>
            <consortium name="Pathogen Informatics"/>
            <person name="Doyle S."/>
        </authorList>
    </citation>
    <scope>NUCLEOTIDE SEQUENCE [LARGE SCALE GENOMIC DNA]</scope>
    <source>
        <strain evidence="6 7">NCTC11967</strain>
    </source>
</reference>
<gene>
    <name evidence="6" type="primary">dmlR_6</name>
    <name evidence="6" type="ORF">NCTC11967_02415</name>
</gene>
<dbReference type="InterPro" id="IPR036390">
    <property type="entry name" value="WH_DNA-bd_sf"/>
</dbReference>
<evidence type="ECO:0000256" key="3">
    <source>
        <dbReference type="ARBA" id="ARBA00023125"/>
    </source>
</evidence>
<dbReference type="Proteomes" id="UP000251313">
    <property type="component" value="Unassembled WGS sequence"/>
</dbReference>
<evidence type="ECO:0000256" key="2">
    <source>
        <dbReference type="ARBA" id="ARBA00023015"/>
    </source>
</evidence>
<evidence type="ECO:0000259" key="5">
    <source>
        <dbReference type="PROSITE" id="PS50931"/>
    </source>
</evidence>
<protein>
    <submittedName>
        <fullName evidence="6">D-malate degradation protein R</fullName>
    </submittedName>
</protein>
<dbReference type="PANTHER" id="PTHR30537:SF5">
    <property type="entry name" value="HTH-TYPE TRANSCRIPTIONAL ACTIVATOR TTDR-RELATED"/>
    <property type="match status" value="1"/>
</dbReference>
<dbReference type="SUPFAM" id="SSF46785">
    <property type="entry name" value="Winged helix' DNA-binding domain"/>
    <property type="match status" value="1"/>
</dbReference>
<dbReference type="SUPFAM" id="SSF53850">
    <property type="entry name" value="Periplasmic binding protein-like II"/>
    <property type="match status" value="1"/>
</dbReference>
<dbReference type="InterPro" id="IPR036388">
    <property type="entry name" value="WH-like_DNA-bd_sf"/>
</dbReference>
<dbReference type="AlphaFoldDB" id="A0AB38FXD1"/>
<dbReference type="RefSeq" id="WP_006816863.1">
    <property type="nucleotide sequence ID" value="NZ_CABKQJ010000004.1"/>
</dbReference>
<dbReference type="InterPro" id="IPR005119">
    <property type="entry name" value="LysR_subst-bd"/>
</dbReference>
<sequence>MSLPGDVHRLLPAFLAAAEQQSFTAAARQLGITPAAISKSIRLLEQRLGRILFTRNTHYVVLTEEGMALRDQVAPLWSALGQALASPHSEPEGLVRVSVIPGFGRYRLVPVLHEFQQQYPLVRFDLAMDPRRVNLIGERIDVAIGQNLGHDDRIVSRPLQAMQQQMVASPAYLAEKGVPQTPEDLRHHRCLVHRNTGNGKLQRWLDDRWQPDEQQAWLIASHPDVLVDAAINGMGIITLADWYLTPHIANGTLVPVLKNAWPAALPLSVRYVDHRLAPRVRVFVEFLLRKFSA</sequence>
<name>A0AB38FXD1_9ENTR</name>
<dbReference type="Gene3D" id="1.10.10.10">
    <property type="entry name" value="Winged helix-like DNA-binding domain superfamily/Winged helix DNA-binding domain"/>
    <property type="match status" value="1"/>
</dbReference>
<accession>A0AB38FXD1</accession>
<dbReference type="EMBL" id="UAVL01000011">
    <property type="protein sequence ID" value="SQA63377.1"/>
    <property type="molecule type" value="Genomic_DNA"/>
</dbReference>
<evidence type="ECO:0000256" key="4">
    <source>
        <dbReference type="ARBA" id="ARBA00023163"/>
    </source>
</evidence>
<keyword evidence="3" id="KW-0238">DNA-binding</keyword>
<comment type="caution">
    <text evidence="6">The sequence shown here is derived from an EMBL/GenBank/DDBJ whole genome shotgun (WGS) entry which is preliminary data.</text>
</comment>
<organism evidence="6 7">
    <name type="scientific">Yokenella regensburgei</name>
    <dbReference type="NCBI Taxonomy" id="158877"/>
    <lineage>
        <taxon>Bacteria</taxon>
        <taxon>Pseudomonadati</taxon>
        <taxon>Pseudomonadota</taxon>
        <taxon>Gammaproteobacteria</taxon>
        <taxon>Enterobacterales</taxon>
        <taxon>Enterobacteriaceae</taxon>
        <taxon>Yokenella</taxon>
    </lineage>
</organism>
<dbReference type="Gene3D" id="3.40.190.290">
    <property type="match status" value="1"/>
</dbReference>
<evidence type="ECO:0000313" key="7">
    <source>
        <dbReference type="Proteomes" id="UP000251313"/>
    </source>
</evidence>
<dbReference type="PRINTS" id="PR00039">
    <property type="entry name" value="HTHLYSR"/>
</dbReference>